<proteinExistence type="predicted"/>
<dbReference type="SUPFAM" id="SSF47336">
    <property type="entry name" value="ACP-like"/>
    <property type="match status" value="1"/>
</dbReference>
<comment type="caution">
    <text evidence="8">The sequence shown here is derived from an EMBL/GenBank/DDBJ whole genome shotgun (WGS) entry which is preliminary data.</text>
</comment>
<protein>
    <recommendedName>
        <fullName evidence="7">Carrier domain-containing protein</fullName>
    </recommendedName>
</protein>
<evidence type="ECO:0000256" key="6">
    <source>
        <dbReference type="ARBA" id="ARBA00023160"/>
    </source>
</evidence>
<dbReference type="STRING" id="455432.AWN90_04760"/>
<dbReference type="RefSeq" id="WP_067578030.1">
    <property type="nucleotide sequence ID" value="NZ_JABMCZ010000003.1"/>
</dbReference>
<dbReference type="PANTHER" id="PTHR20863:SF76">
    <property type="entry name" value="CARRIER DOMAIN-CONTAINING PROTEIN"/>
    <property type="match status" value="1"/>
</dbReference>
<keyword evidence="5" id="KW-0443">Lipid metabolism</keyword>
<dbReference type="InterPro" id="IPR036736">
    <property type="entry name" value="ACP-like_sf"/>
</dbReference>
<dbReference type="Gene3D" id="1.10.1200.10">
    <property type="entry name" value="ACP-like"/>
    <property type="match status" value="1"/>
</dbReference>
<keyword evidence="9" id="KW-1185">Reference proteome</keyword>
<keyword evidence="4" id="KW-0276">Fatty acid metabolism</keyword>
<dbReference type="AlphaFoldDB" id="A0A164J0H5"/>
<dbReference type="EMBL" id="LWGR01000016">
    <property type="protein sequence ID" value="KZM69921.1"/>
    <property type="molecule type" value="Genomic_DNA"/>
</dbReference>
<evidence type="ECO:0000256" key="5">
    <source>
        <dbReference type="ARBA" id="ARBA00023098"/>
    </source>
</evidence>
<gene>
    <name evidence="8" type="ORF">AWN90_04760</name>
</gene>
<dbReference type="GO" id="GO:0000036">
    <property type="term" value="F:acyl carrier activity"/>
    <property type="evidence" value="ECO:0007669"/>
    <property type="project" value="TreeGrafter"/>
</dbReference>
<dbReference type="GO" id="GO:0000035">
    <property type="term" value="F:acyl binding"/>
    <property type="evidence" value="ECO:0007669"/>
    <property type="project" value="TreeGrafter"/>
</dbReference>
<evidence type="ECO:0000256" key="3">
    <source>
        <dbReference type="ARBA" id="ARBA00022553"/>
    </source>
</evidence>
<organism evidence="8 9">
    <name type="scientific">Nocardia terpenica</name>
    <dbReference type="NCBI Taxonomy" id="455432"/>
    <lineage>
        <taxon>Bacteria</taxon>
        <taxon>Bacillati</taxon>
        <taxon>Actinomycetota</taxon>
        <taxon>Actinomycetes</taxon>
        <taxon>Mycobacteriales</taxon>
        <taxon>Nocardiaceae</taxon>
        <taxon>Nocardia</taxon>
    </lineage>
</organism>
<feature type="domain" description="Carrier" evidence="7">
    <location>
        <begin position="1"/>
        <end position="78"/>
    </location>
</feature>
<evidence type="ECO:0000256" key="1">
    <source>
        <dbReference type="ARBA" id="ARBA00022450"/>
    </source>
</evidence>
<keyword evidence="3" id="KW-0597">Phosphoprotein</keyword>
<dbReference type="OrthoDB" id="9804551at2"/>
<dbReference type="Pfam" id="PF00550">
    <property type="entry name" value="PP-binding"/>
    <property type="match status" value="1"/>
</dbReference>
<dbReference type="InterPro" id="IPR009081">
    <property type="entry name" value="PP-bd_ACP"/>
</dbReference>
<dbReference type="PROSITE" id="PS50075">
    <property type="entry name" value="CARRIER"/>
    <property type="match status" value="1"/>
</dbReference>
<sequence length="85" mass="9153">MNRAEVVAEIFALIKRFLPEYEGGNDESISFTAAGVDSLTTVDLIVASESKFGVEIPDTELPKLTTVSDLADYVMQHESDESGAA</sequence>
<evidence type="ECO:0000259" key="7">
    <source>
        <dbReference type="PROSITE" id="PS50075"/>
    </source>
</evidence>
<evidence type="ECO:0000256" key="4">
    <source>
        <dbReference type="ARBA" id="ARBA00022832"/>
    </source>
</evidence>
<keyword evidence="1" id="KW-0596">Phosphopantetheine</keyword>
<evidence type="ECO:0000256" key="2">
    <source>
        <dbReference type="ARBA" id="ARBA00022516"/>
    </source>
</evidence>
<dbReference type="InterPro" id="IPR003231">
    <property type="entry name" value="ACP"/>
</dbReference>
<dbReference type="PANTHER" id="PTHR20863">
    <property type="entry name" value="ACYL CARRIER PROTEIN"/>
    <property type="match status" value="1"/>
</dbReference>
<dbReference type="Proteomes" id="UP000076512">
    <property type="component" value="Unassembled WGS sequence"/>
</dbReference>
<evidence type="ECO:0000313" key="9">
    <source>
        <dbReference type="Proteomes" id="UP000076512"/>
    </source>
</evidence>
<keyword evidence="2" id="KW-0444">Lipid biosynthesis</keyword>
<reference evidence="8 9" key="1">
    <citation type="submission" date="2016-04" db="EMBL/GenBank/DDBJ databases">
        <authorList>
            <person name="Evans L.H."/>
            <person name="Alamgir A."/>
            <person name="Owens N."/>
            <person name="Weber N.D."/>
            <person name="Virtaneva K."/>
            <person name="Barbian K."/>
            <person name="Babar A."/>
            <person name="Rosenke K."/>
        </authorList>
    </citation>
    <scope>NUCLEOTIDE SEQUENCE [LARGE SCALE GENOMIC DNA]</scope>
    <source>
        <strain evidence="8 9">IFM 0406</strain>
    </source>
</reference>
<keyword evidence="6" id="KW-0275">Fatty acid biosynthesis</keyword>
<evidence type="ECO:0000313" key="8">
    <source>
        <dbReference type="EMBL" id="KZM69921.1"/>
    </source>
</evidence>
<accession>A0A164J0H5</accession>
<name>A0A164J0H5_9NOCA</name>